<dbReference type="EMBL" id="CAJVPZ010050213">
    <property type="protein sequence ID" value="CAG8777211.1"/>
    <property type="molecule type" value="Genomic_DNA"/>
</dbReference>
<protein>
    <submittedName>
        <fullName evidence="1">5418_t:CDS:1</fullName>
    </submittedName>
</protein>
<comment type="caution">
    <text evidence="1">The sequence shown here is derived from an EMBL/GenBank/DDBJ whole genome shotgun (WGS) entry which is preliminary data.</text>
</comment>
<feature type="non-terminal residue" evidence="1">
    <location>
        <position position="1"/>
    </location>
</feature>
<keyword evidence="2" id="KW-1185">Reference proteome</keyword>
<accession>A0A9N9JDQ6</accession>
<sequence>ILTLVTNIELENLNNNNSEKNEDDSEEISLITYYKALNAVKVLEQYFIQQDLSDKAQLDNNQALLNLQKTIRKNQ</sequence>
<gene>
    <name evidence="1" type="ORF">RFULGI_LOCUS15519</name>
</gene>
<organism evidence="1 2">
    <name type="scientific">Racocetra fulgida</name>
    <dbReference type="NCBI Taxonomy" id="60492"/>
    <lineage>
        <taxon>Eukaryota</taxon>
        <taxon>Fungi</taxon>
        <taxon>Fungi incertae sedis</taxon>
        <taxon>Mucoromycota</taxon>
        <taxon>Glomeromycotina</taxon>
        <taxon>Glomeromycetes</taxon>
        <taxon>Diversisporales</taxon>
        <taxon>Gigasporaceae</taxon>
        <taxon>Racocetra</taxon>
    </lineage>
</organism>
<evidence type="ECO:0000313" key="1">
    <source>
        <dbReference type="EMBL" id="CAG8777211.1"/>
    </source>
</evidence>
<proteinExistence type="predicted"/>
<evidence type="ECO:0000313" key="2">
    <source>
        <dbReference type="Proteomes" id="UP000789396"/>
    </source>
</evidence>
<dbReference type="Proteomes" id="UP000789396">
    <property type="component" value="Unassembled WGS sequence"/>
</dbReference>
<feature type="non-terminal residue" evidence="1">
    <location>
        <position position="75"/>
    </location>
</feature>
<reference evidence="1" key="1">
    <citation type="submission" date="2021-06" db="EMBL/GenBank/DDBJ databases">
        <authorList>
            <person name="Kallberg Y."/>
            <person name="Tangrot J."/>
            <person name="Rosling A."/>
        </authorList>
    </citation>
    <scope>NUCLEOTIDE SEQUENCE</scope>
    <source>
        <strain evidence="1">IN212</strain>
    </source>
</reference>
<name>A0A9N9JDQ6_9GLOM</name>
<dbReference type="AlphaFoldDB" id="A0A9N9JDQ6"/>